<dbReference type="Pfam" id="PF13148">
    <property type="entry name" value="DUF3987"/>
    <property type="match status" value="1"/>
</dbReference>
<protein>
    <recommendedName>
        <fullName evidence="3">DUF3987 domain-containing protein</fullName>
    </recommendedName>
</protein>
<evidence type="ECO:0008006" key="3">
    <source>
        <dbReference type="Google" id="ProtNLM"/>
    </source>
</evidence>
<proteinExistence type="predicted"/>
<organism evidence="1 2">
    <name type="scientific">Yersinia kristensenii</name>
    <dbReference type="NCBI Taxonomy" id="28152"/>
    <lineage>
        <taxon>Bacteria</taxon>
        <taxon>Pseudomonadati</taxon>
        <taxon>Pseudomonadota</taxon>
        <taxon>Gammaproteobacteria</taxon>
        <taxon>Enterobacterales</taxon>
        <taxon>Yersiniaceae</taxon>
        <taxon>Yersinia</taxon>
    </lineage>
</organism>
<dbReference type="Proteomes" id="UP000195840">
    <property type="component" value="Unassembled WGS sequence"/>
</dbReference>
<evidence type="ECO:0000313" key="1">
    <source>
        <dbReference type="EMBL" id="OVZ79244.1"/>
    </source>
</evidence>
<dbReference type="EMBL" id="NHOG01000018">
    <property type="protein sequence ID" value="OVZ79244.1"/>
    <property type="molecule type" value="Genomic_DNA"/>
</dbReference>
<keyword evidence="2" id="KW-1185">Reference proteome</keyword>
<reference evidence="1 2" key="1">
    <citation type="submission" date="2017-05" db="EMBL/GenBank/DDBJ databases">
        <title>Whole genome sequencing of Yersinia kristensenii.</title>
        <authorList>
            <person name="Campioni F."/>
        </authorList>
    </citation>
    <scope>NUCLEOTIDE SEQUENCE [LARGE SCALE GENOMIC DNA]</scope>
    <source>
        <strain evidence="1 2">CFSAN060538</strain>
    </source>
</reference>
<evidence type="ECO:0000313" key="2">
    <source>
        <dbReference type="Proteomes" id="UP000195840"/>
    </source>
</evidence>
<comment type="caution">
    <text evidence="1">The sequence shown here is derived from an EMBL/GenBank/DDBJ whole genome shotgun (WGS) entry which is preliminary data.</text>
</comment>
<sequence length="543" mass="61996">MVMNSSNQQTPSPAEYLASLVESTRKAQELQNINTSFPLDALPPILKNAVTSLHLDTKIPVELISQVILAAASLACQSIVNVKPHYSQTPEPCSLYFLTLAVPGEGKTTINKFIMKPFYDFSERMKKKYDNDLRDYKQEHDIWKIKKKALANSYTQAIKKRYSGEKEEEEIKEHLSIEPHKPKRFQLIYDDVTKKAFIEGLQQHPDAGIISDEANTFFTGYLKNHIGLLNKAWDGETNLINRTNNESYEIKACLTFSLMSQPGVFNEYLKKQGAMAIGSGFLSRFLFASVTSNQGGRYYSPEGSLSPKTISSLNAFYEKIEFFLNFKNDIGHEKDFHKKTLEASQDAIEQWAKVKNKFESWSKKSQPWSCISDIVSKSGANIFRLATILKQFETENNTLKLNRHDIQSASNIVFWNLEQAKNLLYPFSEQYKINLDVRELYSWMKIYFNKNNHCAFPKNDILQFGPRKFRKIDVLDSVLNIIISQTNVCIIQNQFGGALYISLQLNNGSFMPPLSTSMYPTQYLIVQTINTNNDVPAIDFSGL</sequence>
<dbReference type="AlphaFoldDB" id="A0AB73Q378"/>
<dbReference type="InterPro" id="IPR025048">
    <property type="entry name" value="DUF3987"/>
</dbReference>
<accession>A0AB73Q378</accession>
<name>A0AB73Q378_YERKR</name>
<gene>
    <name evidence="1" type="ORF">CBW52_16070</name>
</gene>